<protein>
    <submittedName>
        <fullName evidence="2">Uncharacterized protein</fullName>
    </submittedName>
</protein>
<evidence type="ECO:0000256" key="1">
    <source>
        <dbReference type="SAM" id="MobiDB-lite"/>
    </source>
</evidence>
<evidence type="ECO:0000313" key="2">
    <source>
        <dbReference type="EMBL" id="CAD1840732.1"/>
    </source>
</evidence>
<name>A0A6V7QC86_ANACO</name>
<dbReference type="EMBL" id="LR862135">
    <property type="protein sequence ID" value="CAD1840732.1"/>
    <property type="molecule type" value="Genomic_DNA"/>
</dbReference>
<feature type="region of interest" description="Disordered" evidence="1">
    <location>
        <begin position="128"/>
        <end position="179"/>
    </location>
</feature>
<proteinExistence type="predicted"/>
<reference evidence="2" key="1">
    <citation type="submission" date="2020-07" db="EMBL/GenBank/DDBJ databases">
        <authorList>
            <person name="Lin J."/>
        </authorList>
    </citation>
    <scope>NUCLEOTIDE SEQUENCE</scope>
</reference>
<gene>
    <name evidence="2" type="ORF">CB5_LOCUS23943</name>
</gene>
<accession>A0A6V7QC86</accession>
<dbReference type="AlphaFoldDB" id="A0A6V7QC86"/>
<sequence length="211" mass="24284">MSFLLPFFSPRPSIFPPASPLAKEGLHLLREVAEDRILEVGNKASNVVGEVLHKYFCQRFNIIDKEDLNLWYPYCSSLQGRTHKFGHILLLYLSHLATRLGLESINRGVPRQVRLEIHHRERRAIDPRDPKLLKLNGRGEPSNPLSSHRERRTVDPVESLPGEENRRSRSSDSLVSWHTGRGEPSIPLNHYRERRTVDPVVLILFLPTTHS</sequence>
<organism evidence="2">
    <name type="scientific">Ananas comosus var. bracteatus</name>
    <name type="common">red pineapple</name>
    <dbReference type="NCBI Taxonomy" id="296719"/>
    <lineage>
        <taxon>Eukaryota</taxon>
        <taxon>Viridiplantae</taxon>
        <taxon>Streptophyta</taxon>
        <taxon>Embryophyta</taxon>
        <taxon>Tracheophyta</taxon>
        <taxon>Spermatophyta</taxon>
        <taxon>Magnoliopsida</taxon>
        <taxon>Liliopsida</taxon>
        <taxon>Poales</taxon>
        <taxon>Bromeliaceae</taxon>
        <taxon>Bromelioideae</taxon>
        <taxon>Ananas</taxon>
    </lineage>
</organism>